<feature type="region of interest" description="Disordered" evidence="1">
    <location>
        <begin position="1"/>
        <end position="51"/>
    </location>
</feature>
<feature type="compositionally biased region" description="Basic and acidic residues" evidence="1">
    <location>
        <begin position="21"/>
        <end position="36"/>
    </location>
</feature>
<proteinExistence type="predicted"/>
<reference evidence="2" key="1">
    <citation type="submission" date="2019-04" db="EMBL/GenBank/DDBJ databases">
        <authorList>
            <person name="Alioto T."/>
            <person name="Alioto T."/>
        </authorList>
    </citation>
    <scope>NUCLEOTIDE SEQUENCE [LARGE SCALE GENOMIC DNA]</scope>
</reference>
<feature type="region of interest" description="Disordered" evidence="1">
    <location>
        <begin position="105"/>
        <end position="144"/>
    </location>
</feature>
<dbReference type="EMBL" id="CABDUW010000556">
    <property type="protein sequence ID" value="VTJ71378.1"/>
    <property type="molecule type" value="Genomic_DNA"/>
</dbReference>
<gene>
    <name evidence="2" type="ORF">MONAX_5E004268</name>
</gene>
<evidence type="ECO:0000313" key="3">
    <source>
        <dbReference type="Proteomes" id="UP000335636"/>
    </source>
</evidence>
<comment type="caution">
    <text evidence="2">The sequence shown here is derived from an EMBL/GenBank/DDBJ whole genome shotgun (WGS) entry which is preliminary data.</text>
</comment>
<accession>A0A5E4BP27</accession>
<sequence length="160" mass="17406">MPTGLDPRSGEAPGRAGRVQPTKDEEPVTKPCPQEKKKPKAANREPMSFPFLEALRRRHRLRRSELAPASNGVREFDFHLAPPSRLQLANGAEPTAPRVHCVAGRGEAKPSKRVSGGLNRRSGALAREAGPERRTTFPSGPRACGDPFPCLGLRSRSCEP</sequence>
<dbReference type="AlphaFoldDB" id="A0A5E4BP27"/>
<protein>
    <submittedName>
        <fullName evidence="2">Uncharacterized protein</fullName>
    </submittedName>
</protein>
<keyword evidence="3" id="KW-1185">Reference proteome</keyword>
<evidence type="ECO:0000256" key="1">
    <source>
        <dbReference type="SAM" id="MobiDB-lite"/>
    </source>
</evidence>
<evidence type="ECO:0000313" key="2">
    <source>
        <dbReference type="EMBL" id="VTJ71378.1"/>
    </source>
</evidence>
<organism evidence="2 3">
    <name type="scientific">Marmota monax</name>
    <name type="common">Woodchuck</name>
    <dbReference type="NCBI Taxonomy" id="9995"/>
    <lineage>
        <taxon>Eukaryota</taxon>
        <taxon>Metazoa</taxon>
        <taxon>Chordata</taxon>
        <taxon>Craniata</taxon>
        <taxon>Vertebrata</taxon>
        <taxon>Euteleostomi</taxon>
        <taxon>Mammalia</taxon>
        <taxon>Eutheria</taxon>
        <taxon>Euarchontoglires</taxon>
        <taxon>Glires</taxon>
        <taxon>Rodentia</taxon>
        <taxon>Sciuromorpha</taxon>
        <taxon>Sciuridae</taxon>
        <taxon>Xerinae</taxon>
        <taxon>Marmotini</taxon>
        <taxon>Marmota</taxon>
    </lineage>
</organism>
<dbReference type="Proteomes" id="UP000335636">
    <property type="component" value="Unassembled WGS sequence"/>
</dbReference>
<name>A0A5E4BP27_MARMO</name>